<keyword evidence="1" id="KW-1133">Transmembrane helix</keyword>
<evidence type="ECO:0000256" key="1">
    <source>
        <dbReference type="SAM" id="Phobius"/>
    </source>
</evidence>
<proteinExistence type="predicted"/>
<evidence type="ECO:0000313" key="2">
    <source>
        <dbReference type="EMBL" id="AVF91599.1"/>
    </source>
</evidence>
<protein>
    <submittedName>
        <fullName evidence="2">NADH dehydrogenase subunit 6</fullName>
    </submittedName>
</protein>
<accession>A0A343UNU8</accession>
<reference evidence="2" key="1">
    <citation type="journal article" date="2017" name="Mitochondrial DNA Part B Resour">
        <title>Complete mitogenome of tea green leafhopper, Empoasca onukii (Hemiptera: Cicadellidae) from Anshun, Guizhou Province in China.</title>
        <authorList>
            <person name="Liu J.-H."/>
            <person name="Sun C.-Y."/>
            <person name="Long J."/>
            <person name="Guo J.-J."/>
        </authorList>
    </citation>
    <scope>NUCLEOTIDE SEQUENCE</scope>
</reference>
<geneLocation type="mitochondrion" evidence="2"/>
<keyword evidence="1" id="KW-0472">Membrane</keyword>
<gene>
    <name evidence="2" type="primary">ND6</name>
</gene>
<feature type="transmembrane region" description="Helical" evidence="1">
    <location>
        <begin position="78"/>
        <end position="100"/>
    </location>
</feature>
<feature type="transmembrane region" description="Helical" evidence="1">
    <location>
        <begin position="21"/>
        <end position="40"/>
    </location>
</feature>
<dbReference type="GeneID" id="36277426"/>
<reference evidence="2" key="2">
    <citation type="submission" date="2017-10" db="EMBL/GenBank/DDBJ databases">
        <authorList>
            <person name="Banno H."/>
            <person name="Chua N.-H."/>
        </authorList>
    </citation>
    <scope>NUCLEOTIDE SEQUENCE</scope>
</reference>
<keyword evidence="1" id="KW-0812">Transmembrane</keyword>
<dbReference type="RefSeq" id="YP_009469876.1">
    <property type="nucleotide sequence ID" value="NC_037210.1"/>
</dbReference>
<name>A0A343UNU8_MATON</name>
<organism evidence="2">
    <name type="scientific">Matsumurasca onukii</name>
    <name type="common">Tea green leafhopper</name>
    <name type="synonym">Empoasca onukii</name>
    <dbReference type="NCBI Taxonomy" id="2912585"/>
    <lineage>
        <taxon>Eukaryota</taxon>
        <taxon>Metazoa</taxon>
        <taxon>Ecdysozoa</taxon>
        <taxon>Arthropoda</taxon>
        <taxon>Hexapoda</taxon>
        <taxon>Insecta</taxon>
        <taxon>Pterygota</taxon>
        <taxon>Neoptera</taxon>
        <taxon>Paraneoptera</taxon>
        <taxon>Hemiptera</taxon>
        <taxon>Auchenorrhyncha</taxon>
        <taxon>Membracoidea</taxon>
        <taxon>Cicadellidae</taxon>
        <taxon>Typhlocybinae</taxon>
        <taxon>Empoascini</taxon>
        <taxon>Matsumurasca</taxon>
    </lineage>
</organism>
<dbReference type="AlphaFoldDB" id="A0A343UNU8"/>
<feature type="transmembrane region" description="Helical" evidence="1">
    <location>
        <begin position="46"/>
        <end position="66"/>
    </location>
</feature>
<feature type="transmembrane region" description="Helical" evidence="1">
    <location>
        <begin position="125"/>
        <end position="146"/>
    </location>
</feature>
<sequence>MIMKFMILVSIMINFIKNPMSMGLMLLFQTLMSIIFINLILKSSWFTMITFLMMIGGLLILIMYLSSIASNEKFKLNINLTMILFMLMFMSDEMLSDWVITENQNLMESSELNISLLKIYNFKSIYVTLMLVIYLLITMVSVSKIVKFFEGPLRMNCYHKTYP</sequence>
<keyword evidence="2" id="KW-0496">Mitochondrion</keyword>
<dbReference type="EMBL" id="MG190360">
    <property type="protein sequence ID" value="AVF91599.1"/>
    <property type="molecule type" value="Genomic_DNA"/>
</dbReference>
<dbReference type="CTD" id="4541"/>